<dbReference type="Gene3D" id="3.60.20.40">
    <property type="match status" value="1"/>
</dbReference>
<reference evidence="1 2" key="1">
    <citation type="submission" date="2023-01" db="EMBL/GenBank/DDBJ databases">
        <title>Novel species of the genus Asticcacaulis isolated from rivers.</title>
        <authorList>
            <person name="Lu H."/>
        </authorList>
    </citation>
    <scope>NUCLEOTIDE SEQUENCE [LARGE SCALE GENOMIC DNA]</scope>
    <source>
        <strain evidence="1 2">BYS171W</strain>
    </source>
</reference>
<dbReference type="Gene3D" id="1.10.246.130">
    <property type="match status" value="1"/>
</dbReference>
<evidence type="ECO:0000313" key="1">
    <source>
        <dbReference type="EMBL" id="MDC7684650.1"/>
    </source>
</evidence>
<dbReference type="InterPro" id="IPR043138">
    <property type="entry name" value="GGT_lsub"/>
</dbReference>
<gene>
    <name evidence="1" type="ORF">PQU92_15295</name>
</gene>
<dbReference type="PANTHER" id="PTHR43881">
    <property type="entry name" value="GAMMA-GLUTAMYLTRANSPEPTIDASE (AFU_ORTHOLOGUE AFUA_4G13580)"/>
    <property type="match status" value="1"/>
</dbReference>
<dbReference type="GO" id="GO:0103068">
    <property type="term" value="F:leukotriene C4 gamma-glutamyl transferase activity"/>
    <property type="evidence" value="ECO:0007669"/>
    <property type="project" value="UniProtKB-EC"/>
</dbReference>
<dbReference type="PRINTS" id="PR01210">
    <property type="entry name" value="GGTRANSPTASE"/>
</dbReference>
<comment type="caution">
    <text evidence="1">The sequence shown here is derived from an EMBL/GenBank/DDBJ whole genome shotgun (WGS) entry which is preliminary data.</text>
</comment>
<evidence type="ECO:0000313" key="2">
    <source>
        <dbReference type="Proteomes" id="UP001214854"/>
    </source>
</evidence>
<keyword evidence="2" id="KW-1185">Reference proteome</keyword>
<dbReference type="RefSeq" id="WP_272749121.1">
    <property type="nucleotide sequence ID" value="NZ_JAQQKX010000014.1"/>
</dbReference>
<dbReference type="InterPro" id="IPR029055">
    <property type="entry name" value="Ntn_hydrolases_N"/>
</dbReference>
<protein>
    <submittedName>
        <fullName evidence="1">Gamma-glutamyltransferase</fullName>
        <ecNumber evidence="1">2.3.2.2</ecNumber>
    </submittedName>
</protein>
<sequence length="524" mass="55867">MIHTPSSLKGMVTSPHHLASQAGLDILKRGGTAAEAAIAVAATLAVVYPHMNSIGGDSFWIVREPDGRVHGVSACGAAAQAATLDLYQGHTTVPWRGPLAANTVAGTISGWEALLATVKNPLPLEKLLERAIDYAETGVVITKGGAEIAAAKDAELRDQYGYGAVFRPDGAPLREGQVLKQPALARTLKKLAHYGLRDFYEGHVAKEIAADLKAAGSPVSAEDLKAHAATTPVPLTTQIGGANLYNMTPPTQGFASLLILALYDRLKVVGTEHFAHVHGLIEATKQAFLLRDTHIGDPAYMDFDAQGLLSDTMALDALAAKIDRQTALPWPHIPQEGDTVWFGVIDSEGRAVSAIQSTYFEFGSGIVLPQTGIIWQNRGASFRLTETGWNALKPGRKPFHTLNPALAVFDDGRVMSYGTMGGEGQPQTQAAVFSRYAAGVPLQISVIMPRWLLGKTWGEESVTLKLEERFDPALIAQLKDAGHQVEILPHFTSVMGHAGALVRHADGRIEGATDPRSDGSVAAW</sequence>
<dbReference type="InterPro" id="IPR052896">
    <property type="entry name" value="GGT-like_enzyme"/>
</dbReference>
<keyword evidence="1" id="KW-0012">Acyltransferase</keyword>
<dbReference type="EC" id="2.3.2.2" evidence="1"/>
<dbReference type="SUPFAM" id="SSF56235">
    <property type="entry name" value="N-terminal nucleophile aminohydrolases (Ntn hydrolases)"/>
    <property type="match status" value="1"/>
</dbReference>
<name>A0ABT5HXR7_9CAUL</name>
<proteinExistence type="predicted"/>
<dbReference type="EMBL" id="JAQQKX010000014">
    <property type="protein sequence ID" value="MDC7684650.1"/>
    <property type="molecule type" value="Genomic_DNA"/>
</dbReference>
<dbReference type="PANTHER" id="PTHR43881:SF5">
    <property type="entry name" value="GAMMA-GLUTAMYLTRANSPEPTIDASE"/>
    <property type="match status" value="1"/>
</dbReference>
<keyword evidence="1" id="KW-0808">Transferase</keyword>
<dbReference type="Proteomes" id="UP001214854">
    <property type="component" value="Unassembled WGS sequence"/>
</dbReference>
<organism evidence="1 2">
    <name type="scientific">Asticcacaulis aquaticus</name>
    <dbReference type="NCBI Taxonomy" id="2984212"/>
    <lineage>
        <taxon>Bacteria</taxon>
        <taxon>Pseudomonadati</taxon>
        <taxon>Pseudomonadota</taxon>
        <taxon>Alphaproteobacteria</taxon>
        <taxon>Caulobacterales</taxon>
        <taxon>Caulobacteraceae</taxon>
        <taxon>Asticcacaulis</taxon>
    </lineage>
</organism>
<dbReference type="InterPro" id="IPR043137">
    <property type="entry name" value="GGT_ssub_C"/>
</dbReference>
<dbReference type="Pfam" id="PF01019">
    <property type="entry name" value="G_glu_transpept"/>
    <property type="match status" value="1"/>
</dbReference>
<accession>A0ABT5HXR7</accession>